<feature type="compositionally biased region" description="Basic and acidic residues" evidence="1">
    <location>
        <begin position="1"/>
        <end position="15"/>
    </location>
</feature>
<organism evidence="2 3">
    <name type="scientific">Trichinella spiralis</name>
    <name type="common">Trichina worm</name>
    <dbReference type="NCBI Taxonomy" id="6334"/>
    <lineage>
        <taxon>Eukaryota</taxon>
        <taxon>Metazoa</taxon>
        <taxon>Ecdysozoa</taxon>
        <taxon>Nematoda</taxon>
        <taxon>Enoplea</taxon>
        <taxon>Dorylaimia</taxon>
        <taxon>Trichinellida</taxon>
        <taxon>Trichinellidae</taxon>
        <taxon>Trichinella</taxon>
    </lineage>
</organism>
<name>A0A0V0ZT40_TRISP</name>
<feature type="region of interest" description="Disordered" evidence="1">
    <location>
        <begin position="1"/>
        <end position="27"/>
    </location>
</feature>
<evidence type="ECO:0000313" key="3">
    <source>
        <dbReference type="Proteomes" id="UP000054776"/>
    </source>
</evidence>
<accession>A0A0V0ZT40</accession>
<dbReference type="InParanoid" id="A0A0V0ZT40"/>
<feature type="non-terminal residue" evidence="2">
    <location>
        <position position="120"/>
    </location>
</feature>
<reference evidence="2 3" key="1">
    <citation type="submission" date="2015-01" db="EMBL/GenBank/DDBJ databases">
        <title>Evolution of Trichinella species and genotypes.</title>
        <authorList>
            <person name="Korhonen P.K."/>
            <person name="Edoardo P."/>
            <person name="Giuseppe L.R."/>
            <person name="Gasser R.B."/>
        </authorList>
    </citation>
    <scope>NUCLEOTIDE SEQUENCE [LARGE SCALE GENOMIC DNA]</scope>
    <source>
        <strain evidence="2">ISS3</strain>
    </source>
</reference>
<feature type="compositionally biased region" description="Polar residues" evidence="1">
    <location>
        <begin position="17"/>
        <end position="27"/>
    </location>
</feature>
<keyword evidence="3" id="KW-1185">Reference proteome</keyword>
<dbReference type="OrthoDB" id="1904536at2759"/>
<feature type="non-terminal residue" evidence="2">
    <location>
        <position position="1"/>
    </location>
</feature>
<evidence type="ECO:0000256" key="1">
    <source>
        <dbReference type="SAM" id="MobiDB-lite"/>
    </source>
</evidence>
<evidence type="ECO:0000313" key="2">
    <source>
        <dbReference type="EMBL" id="KRY15733.1"/>
    </source>
</evidence>
<comment type="caution">
    <text evidence="2">The sequence shown here is derived from an EMBL/GenBank/DDBJ whole genome shotgun (WGS) entry which is preliminary data.</text>
</comment>
<gene>
    <name evidence="2" type="ORF">T01_10586</name>
</gene>
<dbReference type="Proteomes" id="UP000054776">
    <property type="component" value="Unassembled WGS sequence"/>
</dbReference>
<dbReference type="EMBL" id="JYDH01002245">
    <property type="protein sequence ID" value="KRY15733.1"/>
    <property type="molecule type" value="Genomic_DNA"/>
</dbReference>
<protein>
    <submittedName>
        <fullName evidence="2">Uncharacterized protein</fullName>
    </submittedName>
</protein>
<dbReference type="AlphaFoldDB" id="A0A0V0ZT40"/>
<sequence length="120" mass="13241">LHQTKQEEDPGKLRSPEGSNTVNALSNGQNVSNLQSRHMDWDHLSRDPTSQSYNQWMAFSSEQSDLRRVEEWISSIDTGPLFLENGGAFQGNGFSNPEGTVAGNSGADISKVLLETNFQD</sequence>
<proteinExistence type="predicted"/>